<dbReference type="SUPFAM" id="SSF51306">
    <property type="entry name" value="LexA/Signal peptidase"/>
    <property type="match status" value="1"/>
</dbReference>
<dbReference type="GO" id="GO:0006465">
    <property type="term" value="P:signal peptide processing"/>
    <property type="evidence" value="ECO:0007669"/>
    <property type="project" value="InterPro"/>
</dbReference>
<feature type="domain" description="Peptidase S26" evidence="9">
    <location>
        <begin position="181"/>
        <end position="363"/>
    </location>
</feature>
<dbReference type="Pfam" id="PF10502">
    <property type="entry name" value="Peptidase_S26"/>
    <property type="match status" value="1"/>
</dbReference>
<dbReference type="InterPro" id="IPR019758">
    <property type="entry name" value="Pept_S26A_signal_pept_1_CS"/>
</dbReference>
<dbReference type="Proteomes" id="UP000713964">
    <property type="component" value="Unassembled WGS sequence"/>
</dbReference>
<feature type="active site" evidence="6">
    <location>
        <position position="207"/>
    </location>
</feature>
<evidence type="ECO:0000259" key="9">
    <source>
        <dbReference type="Pfam" id="PF10502"/>
    </source>
</evidence>
<dbReference type="EMBL" id="JABZXL010000030">
    <property type="protein sequence ID" value="MBF1659883.1"/>
    <property type="molecule type" value="Genomic_DNA"/>
</dbReference>
<dbReference type="GO" id="GO:0005886">
    <property type="term" value="C:plasma membrane"/>
    <property type="evidence" value="ECO:0007669"/>
    <property type="project" value="UniProtKB-SubCell"/>
</dbReference>
<sequence>MADDKNTANTSPFPEGYQPQSRRERREMEEYFARLAAEKTADEKASTEKAAPWAASAGTAEVTESDTKGASERDHEVVASAEASAASADATASSAAATSSAKDAKKSAAEKSAAAKNTKREEATDEETAADVETTKDFSEMTPRERRKAKRAEQAELTYSQAQEEGRLGEWLWVQAREGGTVILYALVIAFLVKTFLLRGFYIPSGSMEQTLQVNDRVFINVAGSYFSDPKRGDVIVFKDSQGWIPSTQKTSSPLKDALSFAGILPDTSSNFLVKRVIGTPGDVVESDGNGKIKVNGVEITEPYLYPGNPPSEVPFKVTVPAGKYFVMGDHRSNSADSRYHISDGTAFISKDDVQGNVFVVAWPLNHFGLLQDQSSVFSSIPAPSSTPSE</sequence>
<keyword evidence="7" id="KW-0812">Transmembrane</keyword>
<dbReference type="PRINTS" id="PR00727">
    <property type="entry name" value="LEADERPTASE"/>
</dbReference>
<gene>
    <name evidence="10" type="primary">lepB</name>
    <name evidence="10" type="ORF">HXO58_08635</name>
</gene>
<dbReference type="Gene3D" id="2.10.109.10">
    <property type="entry name" value="Umud Fragment, subunit A"/>
    <property type="match status" value="1"/>
</dbReference>
<dbReference type="AlphaFoldDB" id="A0A930PUT9"/>
<reference evidence="10" key="1">
    <citation type="submission" date="2020-04" db="EMBL/GenBank/DDBJ databases">
        <title>Deep metagenomics examines the oral microbiome during advanced dental caries in children, revealing novel taxa and co-occurrences with host molecules.</title>
        <authorList>
            <person name="Baker J.L."/>
            <person name="Morton J.T."/>
            <person name="Dinis M."/>
            <person name="Alvarez R."/>
            <person name="Tran N.C."/>
            <person name="Knight R."/>
            <person name="Edlund A."/>
        </authorList>
    </citation>
    <scope>NUCLEOTIDE SEQUENCE</scope>
    <source>
        <strain evidence="10">JCVI_29_bin.11</strain>
    </source>
</reference>
<dbReference type="PANTHER" id="PTHR43390">
    <property type="entry name" value="SIGNAL PEPTIDASE I"/>
    <property type="match status" value="1"/>
</dbReference>
<comment type="caution">
    <text evidence="10">The sequence shown here is derived from an EMBL/GenBank/DDBJ whole genome shotgun (WGS) entry which is preliminary data.</text>
</comment>
<evidence type="ECO:0000256" key="1">
    <source>
        <dbReference type="ARBA" id="ARBA00000677"/>
    </source>
</evidence>
<name>A0A930PUT9_9MICC</name>
<feature type="region of interest" description="Disordered" evidence="8">
    <location>
        <begin position="1"/>
        <end position="160"/>
    </location>
</feature>
<evidence type="ECO:0000256" key="4">
    <source>
        <dbReference type="ARBA" id="ARBA00013208"/>
    </source>
</evidence>
<feature type="active site" evidence="6">
    <location>
        <position position="275"/>
    </location>
</feature>
<proteinExistence type="inferred from homology"/>
<evidence type="ECO:0000313" key="11">
    <source>
        <dbReference type="Proteomes" id="UP000713964"/>
    </source>
</evidence>
<keyword evidence="7" id="KW-0472">Membrane</keyword>
<dbReference type="InterPro" id="IPR036286">
    <property type="entry name" value="LexA/Signal_pep-like_sf"/>
</dbReference>
<comment type="similarity">
    <text evidence="3 7">Belongs to the peptidase S26 family.</text>
</comment>
<evidence type="ECO:0000256" key="5">
    <source>
        <dbReference type="ARBA" id="ARBA00022801"/>
    </source>
</evidence>
<comment type="catalytic activity">
    <reaction evidence="1 7">
        <text>Cleavage of hydrophobic, N-terminal signal or leader sequences from secreted and periplasmic proteins.</text>
        <dbReference type="EC" id="3.4.21.89"/>
    </reaction>
</comment>
<keyword evidence="7" id="KW-0645">Protease</keyword>
<evidence type="ECO:0000256" key="7">
    <source>
        <dbReference type="RuleBase" id="RU362042"/>
    </source>
</evidence>
<dbReference type="PANTHER" id="PTHR43390:SF1">
    <property type="entry name" value="CHLOROPLAST PROCESSING PEPTIDASE"/>
    <property type="match status" value="1"/>
</dbReference>
<evidence type="ECO:0000256" key="3">
    <source>
        <dbReference type="ARBA" id="ARBA00009370"/>
    </source>
</evidence>
<dbReference type="InterPro" id="IPR019533">
    <property type="entry name" value="Peptidase_S26"/>
</dbReference>
<evidence type="ECO:0000256" key="6">
    <source>
        <dbReference type="PIRSR" id="PIRSR600223-1"/>
    </source>
</evidence>
<comment type="subcellular location">
    <subcellularLocation>
        <location evidence="2">Cell membrane</location>
        <topology evidence="2">Single-pass type II membrane protein</topology>
    </subcellularLocation>
    <subcellularLocation>
        <location evidence="7">Membrane</location>
        <topology evidence="7">Single-pass type II membrane protein</topology>
    </subcellularLocation>
</comment>
<feature type="transmembrane region" description="Helical" evidence="7">
    <location>
        <begin position="182"/>
        <end position="202"/>
    </location>
</feature>
<evidence type="ECO:0000256" key="8">
    <source>
        <dbReference type="SAM" id="MobiDB-lite"/>
    </source>
</evidence>
<organism evidence="10 11">
    <name type="scientific">Rothia mucilaginosa</name>
    <dbReference type="NCBI Taxonomy" id="43675"/>
    <lineage>
        <taxon>Bacteria</taxon>
        <taxon>Bacillati</taxon>
        <taxon>Actinomycetota</taxon>
        <taxon>Actinomycetes</taxon>
        <taxon>Micrococcales</taxon>
        <taxon>Micrococcaceae</taxon>
        <taxon>Rothia</taxon>
    </lineage>
</organism>
<feature type="compositionally biased region" description="Basic and acidic residues" evidence="8">
    <location>
        <begin position="133"/>
        <end position="144"/>
    </location>
</feature>
<dbReference type="InterPro" id="IPR000223">
    <property type="entry name" value="Pept_S26A_signal_pept_1"/>
</dbReference>
<accession>A0A930PUT9</accession>
<feature type="compositionally biased region" description="Low complexity" evidence="8">
    <location>
        <begin position="79"/>
        <end position="101"/>
    </location>
</feature>
<feature type="compositionally biased region" description="Basic and acidic residues" evidence="8">
    <location>
        <begin position="65"/>
        <end position="77"/>
    </location>
</feature>
<feature type="compositionally biased region" description="Basic and acidic residues" evidence="8">
    <location>
        <begin position="21"/>
        <end position="47"/>
    </location>
</feature>
<evidence type="ECO:0000313" key="10">
    <source>
        <dbReference type="EMBL" id="MBF1659883.1"/>
    </source>
</evidence>
<protein>
    <recommendedName>
        <fullName evidence="4 7">Signal peptidase I</fullName>
        <ecNumber evidence="4 7">3.4.21.89</ecNumber>
    </recommendedName>
</protein>
<keyword evidence="7" id="KW-1133">Transmembrane helix</keyword>
<evidence type="ECO:0000256" key="2">
    <source>
        <dbReference type="ARBA" id="ARBA00004401"/>
    </source>
</evidence>
<keyword evidence="5 7" id="KW-0378">Hydrolase</keyword>
<dbReference type="CDD" id="cd06530">
    <property type="entry name" value="S26_SPase_I"/>
    <property type="match status" value="1"/>
</dbReference>
<dbReference type="EC" id="3.4.21.89" evidence="4 7"/>
<dbReference type="PROSITE" id="PS00761">
    <property type="entry name" value="SPASE_I_3"/>
    <property type="match status" value="1"/>
</dbReference>
<dbReference type="NCBIfam" id="TIGR02227">
    <property type="entry name" value="sigpep_I_bact"/>
    <property type="match status" value="1"/>
</dbReference>
<dbReference type="GO" id="GO:0004252">
    <property type="term" value="F:serine-type endopeptidase activity"/>
    <property type="evidence" value="ECO:0007669"/>
    <property type="project" value="InterPro"/>
</dbReference>
<dbReference type="GO" id="GO:0009003">
    <property type="term" value="F:signal peptidase activity"/>
    <property type="evidence" value="ECO:0007669"/>
    <property type="project" value="UniProtKB-EC"/>
</dbReference>